<dbReference type="EMBL" id="CP020715">
    <property type="protein sequence ID" value="ARJ06541.1"/>
    <property type="molecule type" value="Genomic_DNA"/>
</dbReference>
<keyword evidence="2" id="KW-1133">Transmembrane helix</keyword>
<keyword evidence="4" id="KW-1185">Reference proteome</keyword>
<proteinExistence type="predicted"/>
<evidence type="ECO:0000256" key="2">
    <source>
        <dbReference type="SAM" id="Phobius"/>
    </source>
</evidence>
<sequence length="577" mass="60753">MTGPRFDPQRSDAIRTMLIDTVEQTPARDHRRHVRIVVLAILAALGIGVGSSAVAMALGGIDLFGPPAATQAAVAPATASPTPTPTPSATPTPEPHPLVVTGDPIAPRDVVSAPPATPAWTIDVPGAGDICQDPQVIDVSDGYALVQSGPTQPPEDLAYDCAPTETKLWLSFVDTRDGTVVWTREWTWPFEPTTYTTANVRVLGTSGHLLVQTVLSGAPQDADPRDVPAEVLDLASGQTLGSLDYFSEHPWDSILPIADDSGDVIAVRRTPADPHGGTGQVTVSREDPLDPSSVAWSVSVDASRVSVSTITNESSVLQISYASTDVQPHSMMKVVDIDSGAIMVEGPQDRRYLYLDGVTIRETMTGSTISSIAGIDDAGNELWSRSDDGRALQVATVTSPQAVPGAGELQTSTVMVSFADGRVEMVDGLTGESRWIVDGSTCTVNPYFEPFQRTPDGLVVQWSSGYSLEDATTSKGPTCAFTMDGEVVDVAGRPAPHPFLDSPDGWTATYELKDAWGSGGVATYKVHSPEGTVPTATVRDAVTGAVLWTRPIASDERWAFAGGYLVGLSGGTMFGIG</sequence>
<accession>A0A1X9LRH9</accession>
<keyword evidence="2" id="KW-0472">Membrane</keyword>
<feature type="compositionally biased region" description="Pro residues" evidence="1">
    <location>
        <begin position="82"/>
        <end position="96"/>
    </location>
</feature>
<dbReference type="RefSeq" id="WP_085020679.1">
    <property type="nucleotide sequence ID" value="NZ_BMHD01000001.1"/>
</dbReference>
<dbReference type="STRING" id="1619308.B5808_15920"/>
<dbReference type="KEGG" id="cphy:B5808_15920"/>
<keyword evidence="2" id="KW-0812">Transmembrane</keyword>
<feature type="transmembrane region" description="Helical" evidence="2">
    <location>
        <begin position="36"/>
        <end position="61"/>
    </location>
</feature>
<feature type="region of interest" description="Disordered" evidence="1">
    <location>
        <begin position="74"/>
        <end position="96"/>
    </location>
</feature>
<evidence type="ECO:0000256" key="1">
    <source>
        <dbReference type="SAM" id="MobiDB-lite"/>
    </source>
</evidence>
<name>A0A1X9LRH9_9MICO</name>
<dbReference type="InterPro" id="IPR011047">
    <property type="entry name" value="Quinoprotein_ADH-like_sf"/>
</dbReference>
<organism evidence="3 4">
    <name type="scientific">Cnuibacter physcomitrellae</name>
    <dbReference type="NCBI Taxonomy" id="1619308"/>
    <lineage>
        <taxon>Bacteria</taxon>
        <taxon>Bacillati</taxon>
        <taxon>Actinomycetota</taxon>
        <taxon>Actinomycetes</taxon>
        <taxon>Micrococcales</taxon>
        <taxon>Microbacteriaceae</taxon>
        <taxon>Cnuibacter</taxon>
    </lineage>
</organism>
<protein>
    <submittedName>
        <fullName evidence="3">Uncharacterized protein</fullName>
    </submittedName>
</protein>
<dbReference type="SUPFAM" id="SSF50998">
    <property type="entry name" value="Quinoprotein alcohol dehydrogenase-like"/>
    <property type="match status" value="1"/>
</dbReference>
<reference evidence="3 4" key="1">
    <citation type="submission" date="2017-04" db="EMBL/GenBank/DDBJ databases">
        <authorList>
            <person name="Afonso C.L."/>
            <person name="Miller P.J."/>
            <person name="Scott M.A."/>
            <person name="Spackman E."/>
            <person name="Goraichik I."/>
            <person name="Dimitrov K.M."/>
            <person name="Suarez D.L."/>
            <person name="Swayne D.E."/>
        </authorList>
    </citation>
    <scope>NUCLEOTIDE SEQUENCE [LARGE SCALE GENOMIC DNA]</scope>
    <source>
        <strain evidence="4">XA(T)</strain>
    </source>
</reference>
<evidence type="ECO:0000313" key="4">
    <source>
        <dbReference type="Proteomes" id="UP000192775"/>
    </source>
</evidence>
<dbReference type="AlphaFoldDB" id="A0A1X9LRH9"/>
<gene>
    <name evidence="3" type="ORF">B5808_15920</name>
</gene>
<evidence type="ECO:0000313" key="3">
    <source>
        <dbReference type="EMBL" id="ARJ06541.1"/>
    </source>
</evidence>
<dbReference type="Proteomes" id="UP000192775">
    <property type="component" value="Chromosome"/>
</dbReference>